<comment type="subcellular location">
    <subcellularLocation>
        <location evidence="1">Cell membrane</location>
        <topology evidence="1">Multi-pass membrane protein</topology>
    </subcellularLocation>
</comment>
<dbReference type="InterPro" id="IPR050297">
    <property type="entry name" value="LipidA_mod_glycosyltrf_83"/>
</dbReference>
<keyword evidence="6 8" id="KW-1133">Transmembrane helix</keyword>
<evidence type="ECO:0000256" key="8">
    <source>
        <dbReference type="SAM" id="Phobius"/>
    </source>
</evidence>
<gene>
    <name evidence="10" type="ORF">IAE60_13500</name>
</gene>
<sequence>MKSGTRNSAPVHWRDGPARRRVWISVLTVLLAFTFLGMRGIWDPDEGRYTNVALNMLDSGDWLEPHRHHETGHWTKPPLTYWAIAASVAAFGRDPWAARLPAALAYLLSAWLAWRIARRLTPGAEDMAALAYATMLLPFGASGLITTDFLLAASETLAVWAFVEARFGPGRRVAGWLVLMWVGFALAFLTKGPPALLPLLVMAIYGWLVPRERGHRLFDSAGLAVFLLLALPWFVTVTVNNPGLLEYFIGDEVVNRVTTDKFGRHGQWYGWLVIYVPTLLLGTVPWTADLWRWAKSLPATLRAWRAPAVRDAQRADVLLALWLLLPLVVFCLARSRLPLYLLPLFVPLALLIAQRRKADGRGMPRWPRLLVWFGLLLALRLAAAWWPTHKDAGAWAEAIHDRAPGPIHEVVFVEDMARYGLNLHLGVEIERVALDPPPRQGYAERSFDQDLRSELTEREPGVVWIAKRERWDELQARIAALGYRTQAVGPDYHGRVIFLVRPADG</sequence>
<dbReference type="GeneID" id="81471993"/>
<feature type="transmembrane region" description="Helical" evidence="8">
    <location>
        <begin position="96"/>
        <end position="117"/>
    </location>
</feature>
<dbReference type="AlphaFoldDB" id="A0A7G9TA19"/>
<dbReference type="PANTHER" id="PTHR33908:SF3">
    <property type="entry name" value="UNDECAPRENYL PHOSPHATE-ALPHA-4-AMINO-4-DEOXY-L-ARABINOSE ARABINOSYL TRANSFERASE"/>
    <property type="match status" value="1"/>
</dbReference>
<evidence type="ECO:0000256" key="1">
    <source>
        <dbReference type="ARBA" id="ARBA00004651"/>
    </source>
</evidence>
<keyword evidence="5 8" id="KW-0812">Transmembrane</keyword>
<reference evidence="10 11" key="1">
    <citation type="submission" date="2020-08" db="EMBL/GenBank/DDBJ databases">
        <title>Streptomycin Non-resistant strain, P. mexicana.</title>
        <authorList>
            <person name="Ganesh-Kumar S."/>
            <person name="Zhe T."/>
            <person name="Yu Z."/>
            <person name="Min Y."/>
        </authorList>
    </citation>
    <scope>NUCLEOTIDE SEQUENCE [LARGE SCALE GENOMIC DNA]</scope>
    <source>
        <strain evidence="10 11">GTZY2</strain>
    </source>
</reference>
<dbReference type="GO" id="GO:0009103">
    <property type="term" value="P:lipopolysaccharide biosynthetic process"/>
    <property type="evidence" value="ECO:0007669"/>
    <property type="project" value="TreeGrafter"/>
</dbReference>
<feature type="domain" description="Glycosyltransferase RgtA/B/C/D-like" evidence="9">
    <location>
        <begin position="76"/>
        <end position="237"/>
    </location>
</feature>
<feature type="transmembrane region" description="Helical" evidence="8">
    <location>
        <begin position="339"/>
        <end position="354"/>
    </location>
</feature>
<evidence type="ECO:0000256" key="7">
    <source>
        <dbReference type="ARBA" id="ARBA00023136"/>
    </source>
</evidence>
<evidence type="ECO:0000256" key="6">
    <source>
        <dbReference type="ARBA" id="ARBA00022989"/>
    </source>
</evidence>
<dbReference type="GO" id="GO:0005886">
    <property type="term" value="C:plasma membrane"/>
    <property type="evidence" value="ECO:0007669"/>
    <property type="project" value="UniProtKB-SubCell"/>
</dbReference>
<name>A0A7G9TA19_PSEMX</name>
<dbReference type="InterPro" id="IPR038731">
    <property type="entry name" value="RgtA/B/C-like"/>
</dbReference>
<proteinExistence type="predicted"/>
<dbReference type="GO" id="GO:0016763">
    <property type="term" value="F:pentosyltransferase activity"/>
    <property type="evidence" value="ECO:0007669"/>
    <property type="project" value="TreeGrafter"/>
</dbReference>
<evidence type="ECO:0000259" key="9">
    <source>
        <dbReference type="Pfam" id="PF13231"/>
    </source>
</evidence>
<feature type="transmembrane region" description="Helical" evidence="8">
    <location>
        <begin position="129"/>
        <end position="153"/>
    </location>
</feature>
<dbReference type="RefSeq" id="WP_187572662.1">
    <property type="nucleotide sequence ID" value="NZ_CP060731.1"/>
</dbReference>
<dbReference type="PANTHER" id="PTHR33908">
    <property type="entry name" value="MANNOSYLTRANSFERASE YKCB-RELATED"/>
    <property type="match status" value="1"/>
</dbReference>
<dbReference type="GO" id="GO:0010041">
    <property type="term" value="P:response to iron(III) ion"/>
    <property type="evidence" value="ECO:0007669"/>
    <property type="project" value="TreeGrafter"/>
</dbReference>
<accession>A0A7G9TA19</accession>
<keyword evidence="7 8" id="KW-0472">Membrane</keyword>
<keyword evidence="4 10" id="KW-0808">Transferase</keyword>
<feature type="transmembrane region" description="Helical" evidence="8">
    <location>
        <begin position="315"/>
        <end position="333"/>
    </location>
</feature>
<dbReference type="Pfam" id="PF13231">
    <property type="entry name" value="PMT_2"/>
    <property type="match status" value="1"/>
</dbReference>
<feature type="transmembrane region" description="Helical" evidence="8">
    <location>
        <begin position="21"/>
        <end position="42"/>
    </location>
</feature>
<dbReference type="Proteomes" id="UP000515838">
    <property type="component" value="Chromosome"/>
</dbReference>
<feature type="transmembrane region" description="Helical" evidence="8">
    <location>
        <begin position="366"/>
        <end position="386"/>
    </location>
</feature>
<evidence type="ECO:0000256" key="3">
    <source>
        <dbReference type="ARBA" id="ARBA00022676"/>
    </source>
</evidence>
<feature type="transmembrane region" description="Helical" evidence="8">
    <location>
        <begin position="268"/>
        <end position="294"/>
    </location>
</feature>
<feature type="transmembrane region" description="Helical" evidence="8">
    <location>
        <begin position="173"/>
        <end position="205"/>
    </location>
</feature>
<evidence type="ECO:0000313" key="10">
    <source>
        <dbReference type="EMBL" id="QNN76944.1"/>
    </source>
</evidence>
<evidence type="ECO:0000256" key="2">
    <source>
        <dbReference type="ARBA" id="ARBA00022475"/>
    </source>
</evidence>
<evidence type="ECO:0000256" key="5">
    <source>
        <dbReference type="ARBA" id="ARBA00022692"/>
    </source>
</evidence>
<protein>
    <submittedName>
        <fullName evidence="10">Glycosyltransferase family 39 protein</fullName>
    </submittedName>
</protein>
<evidence type="ECO:0000256" key="4">
    <source>
        <dbReference type="ARBA" id="ARBA00022679"/>
    </source>
</evidence>
<evidence type="ECO:0000313" key="11">
    <source>
        <dbReference type="Proteomes" id="UP000515838"/>
    </source>
</evidence>
<dbReference type="EMBL" id="CP060731">
    <property type="protein sequence ID" value="QNN76944.1"/>
    <property type="molecule type" value="Genomic_DNA"/>
</dbReference>
<keyword evidence="2" id="KW-1003">Cell membrane</keyword>
<feature type="transmembrane region" description="Helical" evidence="8">
    <location>
        <begin position="217"/>
        <end position="235"/>
    </location>
</feature>
<organism evidence="10 11">
    <name type="scientific">Pseudoxanthomonas mexicana</name>
    <dbReference type="NCBI Taxonomy" id="128785"/>
    <lineage>
        <taxon>Bacteria</taxon>
        <taxon>Pseudomonadati</taxon>
        <taxon>Pseudomonadota</taxon>
        <taxon>Gammaproteobacteria</taxon>
        <taxon>Lysobacterales</taxon>
        <taxon>Lysobacteraceae</taxon>
        <taxon>Pseudoxanthomonas</taxon>
    </lineage>
</organism>
<keyword evidence="3" id="KW-0328">Glycosyltransferase</keyword>